<organism evidence="3 4">
    <name type="scientific">Willisornis vidua</name>
    <name type="common">Xingu scale-backed antbird</name>
    <dbReference type="NCBI Taxonomy" id="1566151"/>
    <lineage>
        <taxon>Eukaryota</taxon>
        <taxon>Metazoa</taxon>
        <taxon>Chordata</taxon>
        <taxon>Craniata</taxon>
        <taxon>Vertebrata</taxon>
        <taxon>Euteleostomi</taxon>
        <taxon>Archelosauria</taxon>
        <taxon>Archosauria</taxon>
        <taxon>Dinosauria</taxon>
        <taxon>Saurischia</taxon>
        <taxon>Theropoda</taxon>
        <taxon>Coelurosauria</taxon>
        <taxon>Aves</taxon>
        <taxon>Neognathae</taxon>
        <taxon>Neoaves</taxon>
        <taxon>Telluraves</taxon>
        <taxon>Australaves</taxon>
        <taxon>Passeriformes</taxon>
        <taxon>Thamnophilidae</taxon>
        <taxon>Willisornis</taxon>
    </lineage>
</organism>
<comment type="caution">
    <text evidence="3">The sequence shown here is derived from an EMBL/GenBank/DDBJ whole genome shotgun (WGS) entry which is preliminary data.</text>
</comment>
<dbReference type="EMBL" id="WHWB01033835">
    <property type="protein sequence ID" value="KAJ7416487.1"/>
    <property type="molecule type" value="Genomic_DNA"/>
</dbReference>
<evidence type="ECO:0000256" key="2">
    <source>
        <dbReference type="SAM" id="Phobius"/>
    </source>
</evidence>
<protein>
    <submittedName>
        <fullName evidence="3">Uncharacterized protein</fullName>
    </submittedName>
</protein>
<evidence type="ECO:0000256" key="1">
    <source>
        <dbReference type="SAM" id="MobiDB-lite"/>
    </source>
</evidence>
<reference evidence="3" key="1">
    <citation type="submission" date="2019-10" db="EMBL/GenBank/DDBJ databases">
        <authorList>
            <person name="Soares A.E.R."/>
            <person name="Aleixo A."/>
            <person name="Schneider P."/>
            <person name="Miyaki C.Y."/>
            <person name="Schneider M.P."/>
            <person name="Mello C."/>
            <person name="Vasconcelos A.T.R."/>
        </authorList>
    </citation>
    <scope>NUCLEOTIDE SEQUENCE</scope>
    <source>
        <tissue evidence="3">Muscle</tissue>
    </source>
</reference>
<gene>
    <name evidence="3" type="ORF">WISP_70828</name>
</gene>
<dbReference type="Proteomes" id="UP001145742">
    <property type="component" value="Unassembled WGS sequence"/>
</dbReference>
<evidence type="ECO:0000313" key="3">
    <source>
        <dbReference type="EMBL" id="KAJ7416487.1"/>
    </source>
</evidence>
<keyword evidence="2" id="KW-0472">Membrane</keyword>
<sequence length="301" mass="33936">MTRKRLSKECIHFVLDCKGDEWKIEIQKRKTQAFRTFFVGSREEQLSLKLCEESGGYFTPLNGMNIGTFQVTSYLTSPLLWFWCFLYFIHQIGLSYLLQVRSSELENPLLMAKLQTTKATWTTFETMVVKSVIDKPECVCQSYPSAGSRVGSVSAGAVGQVLCDILLLPESVVAPVPPQVWSGQAEQRDRQLSPQGTGETGRGLRLKGPGGGQNSHSSSRDRNGQALVQPWLEYLLLFVSVHIIRNWALPALLRRENESQDESMSELDKNQEPISSRALQERELPLSPACTVTFRSLMFRI</sequence>
<accession>A0ABQ9DDG4</accession>
<keyword evidence="2" id="KW-0812">Transmembrane</keyword>
<evidence type="ECO:0000313" key="4">
    <source>
        <dbReference type="Proteomes" id="UP001145742"/>
    </source>
</evidence>
<keyword evidence="4" id="KW-1185">Reference proteome</keyword>
<feature type="transmembrane region" description="Helical" evidence="2">
    <location>
        <begin position="79"/>
        <end position="98"/>
    </location>
</feature>
<proteinExistence type="predicted"/>
<keyword evidence="2" id="KW-1133">Transmembrane helix</keyword>
<feature type="region of interest" description="Disordered" evidence="1">
    <location>
        <begin position="180"/>
        <end position="222"/>
    </location>
</feature>
<name>A0ABQ9DDG4_9PASS</name>